<dbReference type="InterPro" id="IPR013762">
    <property type="entry name" value="Integrase-like_cat_sf"/>
</dbReference>
<feature type="domain" description="Tyr recombinase" evidence="2">
    <location>
        <begin position="1"/>
        <end position="94"/>
    </location>
</feature>
<dbReference type="AlphaFoldDB" id="X0U766"/>
<dbReference type="GO" id="GO:0015074">
    <property type="term" value="P:DNA integration"/>
    <property type="evidence" value="ECO:0007669"/>
    <property type="project" value="InterPro"/>
</dbReference>
<dbReference type="SUPFAM" id="SSF56349">
    <property type="entry name" value="DNA breaking-rejoining enzymes"/>
    <property type="match status" value="1"/>
</dbReference>
<dbReference type="GO" id="GO:0006310">
    <property type="term" value="P:DNA recombination"/>
    <property type="evidence" value="ECO:0007669"/>
    <property type="project" value="UniProtKB-KW"/>
</dbReference>
<dbReference type="InterPro" id="IPR011010">
    <property type="entry name" value="DNA_brk_join_enz"/>
</dbReference>
<feature type="non-terminal residue" evidence="3">
    <location>
        <position position="1"/>
    </location>
</feature>
<evidence type="ECO:0000256" key="1">
    <source>
        <dbReference type="ARBA" id="ARBA00023172"/>
    </source>
</evidence>
<sequence length="108" mass="12297">LKKSKNNCEHVFSYSDRPITKSKFTDAFNKAVVDAGFEKGFYKFHDLRHTALTVAGHNGSIGFKTIQSLAGQHDAKTTQKYMHDNWEKQKEAAEVLTLDSNDKKVRHI</sequence>
<keyword evidence="1" id="KW-0233">DNA recombination</keyword>
<dbReference type="Gene3D" id="1.10.443.10">
    <property type="entry name" value="Intergrase catalytic core"/>
    <property type="match status" value="1"/>
</dbReference>
<dbReference type="EMBL" id="BARS01011918">
    <property type="protein sequence ID" value="GAF95171.1"/>
    <property type="molecule type" value="Genomic_DNA"/>
</dbReference>
<organism evidence="3">
    <name type="scientific">marine sediment metagenome</name>
    <dbReference type="NCBI Taxonomy" id="412755"/>
    <lineage>
        <taxon>unclassified sequences</taxon>
        <taxon>metagenomes</taxon>
        <taxon>ecological metagenomes</taxon>
    </lineage>
</organism>
<dbReference type="InterPro" id="IPR002104">
    <property type="entry name" value="Integrase_catalytic"/>
</dbReference>
<gene>
    <name evidence="3" type="ORF">S01H1_21483</name>
</gene>
<name>X0U766_9ZZZZ</name>
<dbReference type="GO" id="GO:0003677">
    <property type="term" value="F:DNA binding"/>
    <property type="evidence" value="ECO:0007669"/>
    <property type="project" value="InterPro"/>
</dbReference>
<evidence type="ECO:0000259" key="2">
    <source>
        <dbReference type="PROSITE" id="PS51898"/>
    </source>
</evidence>
<dbReference type="PROSITE" id="PS51898">
    <property type="entry name" value="TYR_RECOMBINASE"/>
    <property type="match status" value="1"/>
</dbReference>
<evidence type="ECO:0000313" key="3">
    <source>
        <dbReference type="EMBL" id="GAF95171.1"/>
    </source>
</evidence>
<accession>X0U766</accession>
<reference evidence="3" key="1">
    <citation type="journal article" date="2014" name="Front. Microbiol.">
        <title>High frequency of phylogenetically diverse reductive dehalogenase-homologous genes in deep subseafloor sedimentary metagenomes.</title>
        <authorList>
            <person name="Kawai M."/>
            <person name="Futagami T."/>
            <person name="Toyoda A."/>
            <person name="Takaki Y."/>
            <person name="Nishi S."/>
            <person name="Hori S."/>
            <person name="Arai W."/>
            <person name="Tsubouchi T."/>
            <person name="Morono Y."/>
            <person name="Uchiyama I."/>
            <person name="Ito T."/>
            <person name="Fujiyama A."/>
            <person name="Inagaki F."/>
            <person name="Takami H."/>
        </authorList>
    </citation>
    <scope>NUCLEOTIDE SEQUENCE</scope>
    <source>
        <strain evidence="3">Expedition CK06-06</strain>
    </source>
</reference>
<comment type="caution">
    <text evidence="3">The sequence shown here is derived from an EMBL/GenBank/DDBJ whole genome shotgun (WGS) entry which is preliminary data.</text>
</comment>
<protein>
    <recommendedName>
        <fullName evidence="2">Tyr recombinase domain-containing protein</fullName>
    </recommendedName>
</protein>
<dbReference type="Pfam" id="PF00589">
    <property type="entry name" value="Phage_integrase"/>
    <property type="match status" value="1"/>
</dbReference>
<proteinExistence type="predicted"/>